<dbReference type="AlphaFoldDB" id="A0A4P7NEL7"/>
<organism evidence="2 3">
    <name type="scientific">Pyricularia oryzae</name>
    <name type="common">Rice blast fungus</name>
    <name type="synonym">Magnaporthe oryzae</name>
    <dbReference type="NCBI Taxonomy" id="318829"/>
    <lineage>
        <taxon>Eukaryota</taxon>
        <taxon>Fungi</taxon>
        <taxon>Dikarya</taxon>
        <taxon>Ascomycota</taxon>
        <taxon>Pezizomycotina</taxon>
        <taxon>Sordariomycetes</taxon>
        <taxon>Sordariomycetidae</taxon>
        <taxon>Magnaporthales</taxon>
        <taxon>Pyriculariaceae</taxon>
        <taxon>Pyricularia</taxon>
    </lineage>
</organism>
<proteinExistence type="predicted"/>
<reference evidence="2 3" key="1">
    <citation type="journal article" date="2019" name="Mol. Biol. Evol.">
        <title>Blast fungal genomes show frequent chromosomal changes, gene gains and losses, and effector gene turnover.</title>
        <authorList>
            <person name="Gomez Luciano L.B."/>
            <person name="Jason Tsai I."/>
            <person name="Chuma I."/>
            <person name="Tosa Y."/>
            <person name="Chen Y.H."/>
            <person name="Li J.Y."/>
            <person name="Li M.Y."/>
            <person name="Jade Lu M.Y."/>
            <person name="Nakayashiki H."/>
            <person name="Li W.H."/>
        </authorList>
    </citation>
    <scope>NUCLEOTIDE SEQUENCE [LARGE SCALE GENOMIC DNA]</scope>
    <source>
        <strain evidence="2">MZ5-1-6</strain>
    </source>
</reference>
<protein>
    <submittedName>
        <fullName evidence="2">Uncharacterized protein</fullName>
    </submittedName>
</protein>
<evidence type="ECO:0000313" key="2">
    <source>
        <dbReference type="EMBL" id="QBZ60310.1"/>
    </source>
</evidence>
<name>A0A4P7NEL7_PYROR</name>
<dbReference type="EMBL" id="CP034207">
    <property type="protein sequence ID" value="QBZ60310.1"/>
    <property type="molecule type" value="Genomic_DNA"/>
</dbReference>
<feature type="region of interest" description="Disordered" evidence="1">
    <location>
        <begin position="24"/>
        <end position="46"/>
    </location>
</feature>
<sequence length="46" mass="5041">MSRDHGKRGKEISKGQQLRKVALLRRTGLGNQVDRGETNGGPNPRA</sequence>
<dbReference type="Proteomes" id="UP000294847">
    <property type="component" value="Chromosome 4"/>
</dbReference>
<gene>
    <name evidence="2" type="ORF">PoMZ_07250</name>
</gene>
<accession>A0A4P7NEL7</accession>
<evidence type="ECO:0000313" key="3">
    <source>
        <dbReference type="Proteomes" id="UP000294847"/>
    </source>
</evidence>
<evidence type="ECO:0000256" key="1">
    <source>
        <dbReference type="SAM" id="MobiDB-lite"/>
    </source>
</evidence>